<evidence type="ECO:0000256" key="2">
    <source>
        <dbReference type="ARBA" id="ARBA00022692"/>
    </source>
</evidence>
<protein>
    <recommendedName>
        <fullName evidence="8">Zinc/iron permease</fullName>
    </recommendedName>
</protein>
<sequence length="300" mass="32337">MGILGCKLLLALGIFLANGLGGFLTITAMRCMSRAKTVNTYAQSFTAGIFLGIVFLMLNPELPIEEADFNEKYNSKCHTSITSISAVFGIIFMLLIDSTIKAIREKKKRLEDVEMSELPLATSASSLTVISPPPENLYKFVLFATLMSVHSLFEGLPIGYKDTKEDILSYGLPMLLHKFLEAMTVASAGYKEKKVHAILGCTIHSLMTPIGSLIGLLLTGEHNNFMVDVALLVVMGMSVGTIVYITFMEILAPLMENPEFKGVGEFKKIGAILGGFLVTGAISAVIGTLESHQATSGTAI</sequence>
<comment type="caution">
    <text evidence="6">The sequence shown here is derived from an EMBL/GenBank/DDBJ whole genome shotgun (WGS) entry which is preliminary data.</text>
</comment>
<dbReference type="PANTHER" id="PTHR11040">
    <property type="entry name" value="ZINC/IRON TRANSPORTER"/>
    <property type="match status" value="1"/>
</dbReference>
<dbReference type="GO" id="GO:0005886">
    <property type="term" value="C:plasma membrane"/>
    <property type="evidence" value="ECO:0007669"/>
    <property type="project" value="TreeGrafter"/>
</dbReference>
<feature type="transmembrane region" description="Helical" evidence="5">
    <location>
        <begin position="269"/>
        <end position="289"/>
    </location>
</feature>
<feature type="transmembrane region" description="Helical" evidence="5">
    <location>
        <begin position="38"/>
        <end position="58"/>
    </location>
</feature>
<evidence type="ECO:0000256" key="3">
    <source>
        <dbReference type="ARBA" id="ARBA00022989"/>
    </source>
</evidence>
<evidence type="ECO:0000256" key="1">
    <source>
        <dbReference type="ARBA" id="ARBA00004141"/>
    </source>
</evidence>
<dbReference type="InterPro" id="IPR003689">
    <property type="entry name" value="ZIP"/>
</dbReference>
<feature type="transmembrane region" description="Helical" evidence="5">
    <location>
        <begin position="197"/>
        <end position="219"/>
    </location>
</feature>
<keyword evidence="4 5" id="KW-0472">Membrane</keyword>
<proteinExistence type="predicted"/>
<dbReference type="AlphaFoldDB" id="A0A2G5SYC3"/>
<name>A0A2G5SYC3_9PELO</name>
<dbReference type="GO" id="GO:0005385">
    <property type="term" value="F:zinc ion transmembrane transporter activity"/>
    <property type="evidence" value="ECO:0007669"/>
    <property type="project" value="TreeGrafter"/>
</dbReference>
<keyword evidence="3 5" id="KW-1133">Transmembrane helix</keyword>
<feature type="transmembrane region" description="Helical" evidence="5">
    <location>
        <begin position="6"/>
        <end position="26"/>
    </location>
</feature>
<accession>A0A2G5SYC3</accession>
<evidence type="ECO:0000313" key="6">
    <source>
        <dbReference type="EMBL" id="PIC20037.1"/>
    </source>
</evidence>
<organism evidence="6 7">
    <name type="scientific">Caenorhabditis nigoni</name>
    <dbReference type="NCBI Taxonomy" id="1611254"/>
    <lineage>
        <taxon>Eukaryota</taxon>
        <taxon>Metazoa</taxon>
        <taxon>Ecdysozoa</taxon>
        <taxon>Nematoda</taxon>
        <taxon>Chromadorea</taxon>
        <taxon>Rhabditida</taxon>
        <taxon>Rhabditina</taxon>
        <taxon>Rhabditomorpha</taxon>
        <taxon>Rhabditoidea</taxon>
        <taxon>Rhabditidae</taxon>
        <taxon>Peloderinae</taxon>
        <taxon>Caenorhabditis</taxon>
    </lineage>
</organism>
<dbReference type="PANTHER" id="PTHR11040:SF140">
    <property type="entry name" value="ZRT (ZRT), IRT- (IRT-) LIKE PROTEIN TRANSPORTER"/>
    <property type="match status" value="1"/>
</dbReference>
<evidence type="ECO:0000313" key="7">
    <source>
        <dbReference type="Proteomes" id="UP000230233"/>
    </source>
</evidence>
<feature type="transmembrane region" description="Helical" evidence="5">
    <location>
        <begin position="78"/>
        <end position="100"/>
    </location>
</feature>
<reference evidence="7" key="1">
    <citation type="submission" date="2017-10" db="EMBL/GenBank/DDBJ databases">
        <title>Rapid genome shrinkage in a self-fertile nematode reveals novel sperm competition proteins.</title>
        <authorList>
            <person name="Yin D."/>
            <person name="Schwarz E.M."/>
            <person name="Thomas C.G."/>
            <person name="Felde R.L."/>
            <person name="Korf I.F."/>
            <person name="Cutter A.D."/>
            <person name="Schartner C.M."/>
            <person name="Ralston E.J."/>
            <person name="Meyer B.J."/>
            <person name="Haag E.S."/>
        </authorList>
    </citation>
    <scope>NUCLEOTIDE SEQUENCE [LARGE SCALE GENOMIC DNA]</scope>
    <source>
        <strain evidence="7">JU1422</strain>
    </source>
</reference>
<evidence type="ECO:0000256" key="4">
    <source>
        <dbReference type="ARBA" id="ARBA00023136"/>
    </source>
</evidence>
<dbReference type="OrthoDB" id="448280at2759"/>
<dbReference type="Proteomes" id="UP000230233">
    <property type="component" value="Chromosome X"/>
</dbReference>
<dbReference type="Pfam" id="PF02535">
    <property type="entry name" value="Zip"/>
    <property type="match status" value="1"/>
</dbReference>
<keyword evidence="2 5" id="KW-0812">Transmembrane</keyword>
<feature type="transmembrane region" description="Helical" evidence="5">
    <location>
        <begin position="225"/>
        <end position="248"/>
    </location>
</feature>
<dbReference type="STRING" id="1611254.A0A2G5SYC3"/>
<gene>
    <name evidence="6" type="primary">Cnig_chr_X.g25369</name>
    <name evidence="6" type="ORF">B9Z55_025369</name>
</gene>
<evidence type="ECO:0008006" key="8">
    <source>
        <dbReference type="Google" id="ProtNLM"/>
    </source>
</evidence>
<dbReference type="EMBL" id="PDUG01000006">
    <property type="protein sequence ID" value="PIC20037.1"/>
    <property type="molecule type" value="Genomic_DNA"/>
</dbReference>
<comment type="subcellular location">
    <subcellularLocation>
        <location evidence="1">Membrane</location>
        <topology evidence="1">Multi-pass membrane protein</topology>
    </subcellularLocation>
</comment>
<keyword evidence="7" id="KW-1185">Reference proteome</keyword>
<evidence type="ECO:0000256" key="5">
    <source>
        <dbReference type="SAM" id="Phobius"/>
    </source>
</evidence>